<sequence>MSLGLRRHSTHTLTLLPNVMQSSRIFTVHLWLDCMCTHLLVYTATKVTVTRNNPQEEIVLQMTPPKSLRRLNMSPYDDRVLSIITLSVTLRKRQDANLD</sequence>
<reference evidence="1" key="1">
    <citation type="submission" date="2014-11" db="EMBL/GenBank/DDBJ databases">
        <authorList>
            <person name="Amaro Gonzalez C."/>
        </authorList>
    </citation>
    <scope>NUCLEOTIDE SEQUENCE</scope>
</reference>
<dbReference type="AlphaFoldDB" id="A0A0E9XFC7"/>
<evidence type="ECO:0000313" key="1">
    <source>
        <dbReference type="EMBL" id="JAI00556.1"/>
    </source>
</evidence>
<protein>
    <submittedName>
        <fullName evidence="1">Uncharacterized protein</fullName>
    </submittedName>
</protein>
<dbReference type="EMBL" id="GBXM01008022">
    <property type="protein sequence ID" value="JAI00556.1"/>
    <property type="molecule type" value="Transcribed_RNA"/>
</dbReference>
<name>A0A0E9XFC7_ANGAN</name>
<organism evidence="1">
    <name type="scientific">Anguilla anguilla</name>
    <name type="common">European freshwater eel</name>
    <name type="synonym">Muraena anguilla</name>
    <dbReference type="NCBI Taxonomy" id="7936"/>
    <lineage>
        <taxon>Eukaryota</taxon>
        <taxon>Metazoa</taxon>
        <taxon>Chordata</taxon>
        <taxon>Craniata</taxon>
        <taxon>Vertebrata</taxon>
        <taxon>Euteleostomi</taxon>
        <taxon>Actinopterygii</taxon>
        <taxon>Neopterygii</taxon>
        <taxon>Teleostei</taxon>
        <taxon>Anguilliformes</taxon>
        <taxon>Anguillidae</taxon>
        <taxon>Anguilla</taxon>
    </lineage>
</organism>
<accession>A0A0E9XFC7</accession>
<reference evidence="1" key="2">
    <citation type="journal article" date="2015" name="Fish Shellfish Immunol.">
        <title>Early steps in the European eel (Anguilla anguilla)-Vibrio vulnificus interaction in the gills: Role of the RtxA13 toxin.</title>
        <authorList>
            <person name="Callol A."/>
            <person name="Pajuelo D."/>
            <person name="Ebbesson L."/>
            <person name="Teles M."/>
            <person name="MacKenzie S."/>
            <person name="Amaro C."/>
        </authorList>
    </citation>
    <scope>NUCLEOTIDE SEQUENCE</scope>
</reference>
<proteinExistence type="predicted"/>